<accession>A0ABU2N9I5</accession>
<dbReference type="InterPro" id="IPR036396">
    <property type="entry name" value="Cyt_P450_sf"/>
</dbReference>
<dbReference type="PANTHER" id="PTHR46696">
    <property type="entry name" value="P450, PUTATIVE (EUROFUNG)-RELATED"/>
    <property type="match status" value="1"/>
</dbReference>
<organism evidence="3 4">
    <name type="scientific">Pseudonocardia charpentierae</name>
    <dbReference type="NCBI Taxonomy" id="3075545"/>
    <lineage>
        <taxon>Bacteria</taxon>
        <taxon>Bacillati</taxon>
        <taxon>Actinomycetota</taxon>
        <taxon>Actinomycetes</taxon>
        <taxon>Pseudonocardiales</taxon>
        <taxon>Pseudonocardiaceae</taxon>
        <taxon>Pseudonocardia</taxon>
    </lineage>
</organism>
<keyword evidence="4" id="KW-1185">Reference proteome</keyword>
<comment type="caution">
    <text evidence="3">The sequence shown here is derived from an EMBL/GenBank/DDBJ whole genome shotgun (WGS) entry which is preliminary data.</text>
</comment>
<comment type="similarity">
    <text evidence="1 2">Belongs to the cytochrome P450 family.</text>
</comment>
<dbReference type="Proteomes" id="UP001183202">
    <property type="component" value="Unassembled WGS sequence"/>
</dbReference>
<dbReference type="PANTHER" id="PTHR46696:SF4">
    <property type="entry name" value="BIOTIN BIOSYNTHESIS CYTOCHROME P450"/>
    <property type="match status" value="1"/>
</dbReference>
<reference evidence="4" key="1">
    <citation type="submission" date="2023-07" db="EMBL/GenBank/DDBJ databases">
        <title>30 novel species of actinomycetes from the DSMZ collection.</title>
        <authorList>
            <person name="Nouioui I."/>
        </authorList>
    </citation>
    <scope>NUCLEOTIDE SEQUENCE [LARGE SCALE GENOMIC DNA]</scope>
    <source>
        <strain evidence="4">DSM 45834</strain>
    </source>
</reference>
<dbReference type="Gene3D" id="1.10.630.10">
    <property type="entry name" value="Cytochrome P450"/>
    <property type="match status" value="1"/>
</dbReference>
<dbReference type="EMBL" id="JAVREJ010000005">
    <property type="protein sequence ID" value="MDT0349949.1"/>
    <property type="molecule type" value="Genomic_DNA"/>
</dbReference>
<dbReference type="SUPFAM" id="SSF48264">
    <property type="entry name" value="Cytochrome P450"/>
    <property type="match status" value="1"/>
</dbReference>
<dbReference type="PRINTS" id="PR00359">
    <property type="entry name" value="BP450"/>
</dbReference>
<evidence type="ECO:0000313" key="3">
    <source>
        <dbReference type="EMBL" id="MDT0349949.1"/>
    </source>
</evidence>
<sequence length="439" mass="47609">MGGFDARQLLRWGLRHGLMRGLLLRRARTGDVGARMIFDETLRDDPYPSYEELRARGRIVVTGLARMTVDHDVCTAVLRSPHFGTAVRSPNELARPVKLAMRLAEGGPLDPADPPSMLAVDPPDHTRYRKLVTRAFSARRIAALGGRVAEIADELLDDMAAKAPTGTVDLVADYASLLPATVIAEMLGAPVEMRRQFLQWGAGVALSLDPGLTYRDYRRAERDLAALQGWMVGHLERVRRSPADDILSALVSVHDDERLTDEELLSIASLLLAAGFETTVNLLGNGVALLLEHPSQLAALRTGAASWAGATEEVLRFDSPVQRTARLAKCDTEAAGEPVAAGQLVVLALGGANRDPAVFADPQRFDVTRTDADRHIAFSQGLHYCLGAGLARMEGEIGLRALFERFPDLALAGPPHRRPTRLLRGFDAMPVTLGTPAHV</sequence>
<dbReference type="PROSITE" id="PS00086">
    <property type="entry name" value="CYTOCHROME_P450"/>
    <property type="match status" value="1"/>
</dbReference>
<evidence type="ECO:0000256" key="1">
    <source>
        <dbReference type="ARBA" id="ARBA00010617"/>
    </source>
</evidence>
<keyword evidence="2" id="KW-0560">Oxidoreductase</keyword>
<dbReference type="CDD" id="cd20625">
    <property type="entry name" value="CYP164-like"/>
    <property type="match status" value="1"/>
</dbReference>
<name>A0ABU2N9I5_9PSEU</name>
<evidence type="ECO:0000256" key="2">
    <source>
        <dbReference type="RuleBase" id="RU000461"/>
    </source>
</evidence>
<evidence type="ECO:0000313" key="4">
    <source>
        <dbReference type="Proteomes" id="UP001183202"/>
    </source>
</evidence>
<gene>
    <name evidence="3" type="ORF">RM445_10485</name>
</gene>
<protein>
    <submittedName>
        <fullName evidence="3">Cytochrome P450</fullName>
    </submittedName>
</protein>
<dbReference type="InterPro" id="IPR017972">
    <property type="entry name" value="Cyt_P450_CS"/>
</dbReference>
<proteinExistence type="inferred from homology"/>
<keyword evidence="2" id="KW-0479">Metal-binding</keyword>
<dbReference type="InterPro" id="IPR002397">
    <property type="entry name" value="Cyt_P450_B"/>
</dbReference>
<keyword evidence="2" id="KW-0349">Heme</keyword>
<dbReference type="Pfam" id="PF00067">
    <property type="entry name" value="p450"/>
    <property type="match status" value="2"/>
</dbReference>
<keyword evidence="2" id="KW-0503">Monooxygenase</keyword>
<dbReference type="RefSeq" id="WP_311555977.1">
    <property type="nucleotide sequence ID" value="NZ_JAVREJ010000005.1"/>
</dbReference>
<keyword evidence="2" id="KW-0408">Iron</keyword>
<dbReference type="InterPro" id="IPR001128">
    <property type="entry name" value="Cyt_P450"/>
</dbReference>